<sequence>MIVIAVYWLFLFILLLPLGVLTQHALKLKTNSPILTLLSGIVLLTCGFTFTAFFMPLGAFSLAIWCIISLASGIYFKSEVFRLIKSFGESLKQLPSYLKIVIGILTFAALLKSAQYPFIIDNESYYVQTIKWLNEFGFVKGLGNLHMFFAQNSGWHVLQAGLNFSFVSYIINDINGFVFLICTFYCIIEGQRLSTDRRLHWLMFMPLPAILFFQFLDVPSPDLPLLIITSIILHLYAQHSENEDNYKIALLFFILLVFIKLTVLPLGILFLPGLLKRQNLVFITVTAIPIAILWISKNIIVNGYPLYPIAYFKTGYDWAMPDNLFHFIIDNTADYGYNRTTGNALLPPDTSMTDKLLMWLQQNGLARIVNRLTIAVLALMPVAIAKNKKYMLIYIALLINFLVVLFTSPQFRYFLYITICAGLFVVAWLFNILKTNALVYKGLLALSILLISITFFNLKFSGLTANKHHQSNSVVRWQQLYKPEGVTKLPKLEFIQIKMDNLEYYSPKYNFFRYGTANGPLPCVNSEQIEYLYRELGIIPQLRSTELKDGFKSVKK</sequence>
<gene>
    <name evidence="3" type="ORF">FMM05_06215</name>
</gene>
<evidence type="ECO:0000313" key="3">
    <source>
        <dbReference type="EMBL" id="TRW25814.1"/>
    </source>
</evidence>
<feature type="transmembrane region" description="Helical" evidence="1">
    <location>
        <begin position="34"/>
        <end position="53"/>
    </location>
</feature>
<keyword evidence="4" id="KW-1185">Reference proteome</keyword>
<feature type="transmembrane region" description="Helical" evidence="1">
    <location>
        <begin position="59"/>
        <end position="76"/>
    </location>
</feature>
<dbReference type="InterPro" id="IPR058514">
    <property type="entry name" value="DUF8201"/>
</dbReference>
<organism evidence="3 4">
    <name type="scientific">Flavobacterium zepuense</name>
    <dbReference type="NCBI Taxonomy" id="2593302"/>
    <lineage>
        <taxon>Bacteria</taxon>
        <taxon>Pseudomonadati</taxon>
        <taxon>Bacteroidota</taxon>
        <taxon>Flavobacteriia</taxon>
        <taxon>Flavobacteriales</taxon>
        <taxon>Flavobacteriaceae</taxon>
        <taxon>Flavobacterium</taxon>
    </lineage>
</organism>
<feature type="transmembrane region" description="Helical" evidence="1">
    <location>
        <begin position="249"/>
        <end position="271"/>
    </location>
</feature>
<feature type="transmembrane region" description="Helical" evidence="1">
    <location>
        <begin position="222"/>
        <end position="237"/>
    </location>
</feature>
<feature type="transmembrane region" description="Helical" evidence="1">
    <location>
        <begin position="413"/>
        <end position="433"/>
    </location>
</feature>
<dbReference type="RefSeq" id="WP_143372478.1">
    <property type="nucleotide sequence ID" value="NZ_VJVZ01000003.1"/>
</dbReference>
<dbReference type="Pfam" id="PF26626">
    <property type="entry name" value="DUF8201"/>
    <property type="match status" value="1"/>
</dbReference>
<feature type="transmembrane region" description="Helical" evidence="1">
    <location>
        <begin position="6"/>
        <end position="22"/>
    </location>
</feature>
<feature type="transmembrane region" description="Helical" evidence="1">
    <location>
        <begin position="166"/>
        <end position="187"/>
    </location>
</feature>
<feature type="transmembrane region" description="Helical" evidence="1">
    <location>
        <begin position="97"/>
        <end position="119"/>
    </location>
</feature>
<keyword evidence="1" id="KW-1133">Transmembrane helix</keyword>
<feature type="transmembrane region" description="Helical" evidence="1">
    <location>
        <begin position="439"/>
        <end position="458"/>
    </location>
</feature>
<name>A0A552V5Q9_9FLAO</name>
<dbReference type="NCBIfam" id="NF047510">
    <property type="entry name" value="LIC_10190_fam"/>
    <property type="match status" value="1"/>
</dbReference>
<dbReference type="EMBL" id="VJVZ01000003">
    <property type="protein sequence ID" value="TRW25814.1"/>
    <property type="molecule type" value="Genomic_DNA"/>
</dbReference>
<reference evidence="3 4" key="1">
    <citation type="submission" date="2019-07" db="EMBL/GenBank/DDBJ databases">
        <title>Flavobacterium sp. nov., isolated from glacier ice.</title>
        <authorList>
            <person name="Liu Q."/>
            <person name="Xin Y.-H."/>
        </authorList>
    </citation>
    <scope>NUCLEOTIDE SEQUENCE [LARGE SCALE GENOMIC DNA]</scope>
    <source>
        <strain evidence="3 4">ZT4R6</strain>
    </source>
</reference>
<feature type="transmembrane region" description="Helical" evidence="1">
    <location>
        <begin position="277"/>
        <end position="295"/>
    </location>
</feature>
<feature type="transmembrane region" description="Helical" evidence="1">
    <location>
        <begin position="365"/>
        <end position="384"/>
    </location>
</feature>
<protein>
    <recommendedName>
        <fullName evidence="2">DUF8201 domain-containing protein</fullName>
    </recommendedName>
</protein>
<evidence type="ECO:0000259" key="2">
    <source>
        <dbReference type="Pfam" id="PF26626"/>
    </source>
</evidence>
<dbReference type="Proteomes" id="UP000320643">
    <property type="component" value="Unassembled WGS sequence"/>
</dbReference>
<dbReference type="InterPro" id="IPR058065">
    <property type="entry name" value="LIC_10190-like"/>
</dbReference>
<dbReference type="AlphaFoldDB" id="A0A552V5Q9"/>
<accession>A0A552V5Q9</accession>
<feature type="transmembrane region" description="Helical" evidence="1">
    <location>
        <begin position="199"/>
        <end position="216"/>
    </location>
</feature>
<evidence type="ECO:0000256" key="1">
    <source>
        <dbReference type="SAM" id="Phobius"/>
    </source>
</evidence>
<evidence type="ECO:0000313" key="4">
    <source>
        <dbReference type="Proteomes" id="UP000320643"/>
    </source>
</evidence>
<comment type="caution">
    <text evidence="3">The sequence shown here is derived from an EMBL/GenBank/DDBJ whole genome shotgun (WGS) entry which is preliminary data.</text>
</comment>
<proteinExistence type="predicted"/>
<keyword evidence="1" id="KW-0472">Membrane</keyword>
<feature type="transmembrane region" description="Helical" evidence="1">
    <location>
        <begin position="390"/>
        <end position="406"/>
    </location>
</feature>
<feature type="domain" description="DUF8201" evidence="2">
    <location>
        <begin position="1"/>
        <end position="418"/>
    </location>
</feature>
<keyword evidence="1" id="KW-0812">Transmembrane</keyword>
<dbReference type="OrthoDB" id="344987at2"/>